<evidence type="ECO:0000313" key="3">
    <source>
        <dbReference type="Proteomes" id="UP001151760"/>
    </source>
</evidence>
<dbReference type="PANTHER" id="PTHR42648:SF32">
    <property type="entry name" value="RIBONUCLEASE H-LIKE DOMAIN, GAG-PRE-INTEGRASE DOMAIN PROTEIN-RELATED"/>
    <property type="match status" value="1"/>
</dbReference>
<dbReference type="PANTHER" id="PTHR42648">
    <property type="entry name" value="TRANSPOSASE, PUTATIVE-RELATED"/>
    <property type="match status" value="1"/>
</dbReference>
<dbReference type="InterPro" id="IPR039537">
    <property type="entry name" value="Retrotran_Ty1/copia-like"/>
</dbReference>
<accession>A0ABQ5BD81</accession>
<reference evidence="2" key="2">
    <citation type="submission" date="2022-01" db="EMBL/GenBank/DDBJ databases">
        <authorList>
            <person name="Yamashiro T."/>
            <person name="Shiraishi A."/>
            <person name="Satake H."/>
            <person name="Nakayama K."/>
        </authorList>
    </citation>
    <scope>NUCLEOTIDE SEQUENCE</scope>
</reference>
<sequence>MHFPIVPNCEWNRRGEALQAKKAEALQAKKAESSNATTSKTPTNSSILKGLKYNLVSISQLCDAKSNVQLDEKRGTIFNSNKEVVMIAPRVRDVYVLDMTSSTQESCFFAKASKSLNWLWQKRLAHLNFKTINQLAKQNLVIGLPSLVYSKDKPCSSCEKEKHHRSSFKTNQTSSIKKYLHLLHMALFGPLTPRSINREKYTLVIVKEYSRSSTLEEKKLKKPITSHLMKALKLLNSQNLQLMISTLLNQKDIHLMNIFILLCLLKGAGMLIRAMAKELSATSAHECLFVDFLSKEEPKKVTEALKHPGWVDAMQEKLNQFTRNKV</sequence>
<dbReference type="EMBL" id="BQNB010013117">
    <property type="protein sequence ID" value="GJT12047.1"/>
    <property type="molecule type" value="Genomic_DNA"/>
</dbReference>
<gene>
    <name evidence="2" type="ORF">Tco_0859089</name>
</gene>
<proteinExistence type="predicted"/>
<keyword evidence="3" id="KW-1185">Reference proteome</keyword>
<comment type="caution">
    <text evidence="2">The sequence shown here is derived from an EMBL/GenBank/DDBJ whole genome shotgun (WGS) entry which is preliminary data.</text>
</comment>
<dbReference type="Pfam" id="PF13976">
    <property type="entry name" value="gag_pre-integrs"/>
    <property type="match status" value="1"/>
</dbReference>
<name>A0ABQ5BD81_9ASTR</name>
<dbReference type="InterPro" id="IPR025724">
    <property type="entry name" value="GAG-pre-integrase_dom"/>
</dbReference>
<evidence type="ECO:0000313" key="2">
    <source>
        <dbReference type="EMBL" id="GJT12047.1"/>
    </source>
</evidence>
<reference evidence="2" key="1">
    <citation type="journal article" date="2022" name="Int. J. Mol. Sci.">
        <title>Draft Genome of Tanacetum Coccineum: Genomic Comparison of Closely Related Tanacetum-Family Plants.</title>
        <authorList>
            <person name="Yamashiro T."/>
            <person name="Shiraishi A."/>
            <person name="Nakayama K."/>
            <person name="Satake H."/>
        </authorList>
    </citation>
    <scope>NUCLEOTIDE SEQUENCE</scope>
</reference>
<organism evidence="2 3">
    <name type="scientific">Tanacetum coccineum</name>
    <dbReference type="NCBI Taxonomy" id="301880"/>
    <lineage>
        <taxon>Eukaryota</taxon>
        <taxon>Viridiplantae</taxon>
        <taxon>Streptophyta</taxon>
        <taxon>Embryophyta</taxon>
        <taxon>Tracheophyta</taxon>
        <taxon>Spermatophyta</taxon>
        <taxon>Magnoliopsida</taxon>
        <taxon>eudicotyledons</taxon>
        <taxon>Gunneridae</taxon>
        <taxon>Pentapetalae</taxon>
        <taxon>asterids</taxon>
        <taxon>campanulids</taxon>
        <taxon>Asterales</taxon>
        <taxon>Asteraceae</taxon>
        <taxon>Asteroideae</taxon>
        <taxon>Anthemideae</taxon>
        <taxon>Anthemidinae</taxon>
        <taxon>Tanacetum</taxon>
    </lineage>
</organism>
<evidence type="ECO:0000259" key="1">
    <source>
        <dbReference type="Pfam" id="PF13976"/>
    </source>
</evidence>
<protein>
    <submittedName>
        <fullName evidence="2">Retrovirus-related pol polyprotein from transposon TNT 1-94</fullName>
    </submittedName>
</protein>
<feature type="domain" description="GAG-pre-integrase" evidence="1">
    <location>
        <begin position="94"/>
        <end position="163"/>
    </location>
</feature>
<dbReference type="Proteomes" id="UP001151760">
    <property type="component" value="Unassembled WGS sequence"/>
</dbReference>